<proteinExistence type="predicted"/>
<dbReference type="AlphaFoldDB" id="A0A9J7BMP2"/>
<dbReference type="SUPFAM" id="SSF88713">
    <property type="entry name" value="Glycoside hydrolase/deacetylase"/>
    <property type="match status" value="1"/>
</dbReference>
<evidence type="ECO:0000256" key="1">
    <source>
        <dbReference type="ARBA" id="ARBA00001946"/>
    </source>
</evidence>
<name>A0A9J7BMP2_9BACT</name>
<dbReference type="CDD" id="cd10808">
    <property type="entry name" value="YdjC"/>
    <property type="match status" value="1"/>
</dbReference>
<dbReference type="KEGG" id="orp:MOP44_18010"/>
<reference evidence="6" key="1">
    <citation type="submission" date="2021-04" db="EMBL/GenBank/DDBJ databases">
        <title>Phylogenetic analysis of Acidobacteriaceae.</title>
        <authorList>
            <person name="Qiu L."/>
            <person name="Zhang Q."/>
        </authorList>
    </citation>
    <scope>NUCLEOTIDE SEQUENCE</scope>
    <source>
        <strain evidence="6">DSM 25168</strain>
    </source>
</reference>
<sequence>MPRIIVNADDFGLTSGVNRAVLELHQAGVLTSATVMARAAATDEAIEIAKATPSLGVGCHVVLVDGEPILSAAHDIPNISSTVQQRFEPTLGSLLRSIYQQGASGKVDYQIEIEARAQIHSLQARGIRLTHIDTHKHTHMFPRVLRPVLRAARACGIRAVRNPFEPSWSVRATPGAPLVRRMQVRALRLMEATFRRIVTEEGFTTTEGALGVLATGTLDGRGVASLLNALPCAGTFELVTHPGYNDAELAHANTRLLSSREIERDALLSLRQQARPVRCLISFAEL</sequence>
<dbReference type="Gene3D" id="3.20.20.370">
    <property type="entry name" value="Glycoside hydrolase/deacetylase"/>
    <property type="match status" value="1"/>
</dbReference>
<comment type="cofactor">
    <cofactor evidence="1">
        <name>Mg(2+)</name>
        <dbReference type="ChEBI" id="CHEBI:18420"/>
    </cofactor>
</comment>
<keyword evidence="2" id="KW-0479">Metal-binding</keyword>
<dbReference type="InterPro" id="IPR006879">
    <property type="entry name" value="YdjC-like"/>
</dbReference>
<accession>A0A9J7BMP2</accession>
<evidence type="ECO:0000256" key="5">
    <source>
        <dbReference type="ARBA" id="ARBA00023277"/>
    </source>
</evidence>
<organism evidence="6 7">
    <name type="scientific">Occallatibacter riparius</name>
    <dbReference type="NCBI Taxonomy" id="1002689"/>
    <lineage>
        <taxon>Bacteria</taxon>
        <taxon>Pseudomonadati</taxon>
        <taxon>Acidobacteriota</taxon>
        <taxon>Terriglobia</taxon>
        <taxon>Terriglobales</taxon>
        <taxon>Acidobacteriaceae</taxon>
        <taxon>Occallatibacter</taxon>
    </lineage>
</organism>
<dbReference type="GO" id="GO:0016787">
    <property type="term" value="F:hydrolase activity"/>
    <property type="evidence" value="ECO:0007669"/>
    <property type="project" value="UniProtKB-KW"/>
</dbReference>
<dbReference type="GO" id="GO:0046872">
    <property type="term" value="F:metal ion binding"/>
    <property type="evidence" value="ECO:0007669"/>
    <property type="project" value="UniProtKB-KW"/>
</dbReference>
<evidence type="ECO:0000256" key="3">
    <source>
        <dbReference type="ARBA" id="ARBA00022801"/>
    </source>
</evidence>
<gene>
    <name evidence="6" type="ORF">MOP44_18010</name>
</gene>
<dbReference type="PANTHER" id="PTHR31609">
    <property type="entry name" value="YDJC DEACETYLASE FAMILY MEMBER"/>
    <property type="match status" value="1"/>
</dbReference>
<dbReference type="InterPro" id="IPR011330">
    <property type="entry name" value="Glyco_hydro/deAcase_b/a-brl"/>
</dbReference>
<keyword evidence="4" id="KW-0460">Magnesium</keyword>
<keyword evidence="3" id="KW-0378">Hydrolase</keyword>
<dbReference type="GO" id="GO:0019213">
    <property type="term" value="F:deacetylase activity"/>
    <property type="evidence" value="ECO:0007669"/>
    <property type="project" value="TreeGrafter"/>
</dbReference>
<dbReference type="EMBL" id="CP093313">
    <property type="protein sequence ID" value="UWZ82461.1"/>
    <property type="molecule type" value="Genomic_DNA"/>
</dbReference>
<evidence type="ECO:0000313" key="7">
    <source>
        <dbReference type="Proteomes" id="UP001059380"/>
    </source>
</evidence>
<keyword evidence="5" id="KW-0119">Carbohydrate metabolism</keyword>
<dbReference type="RefSeq" id="WP_260791645.1">
    <property type="nucleotide sequence ID" value="NZ_CP093313.1"/>
</dbReference>
<evidence type="ECO:0000256" key="4">
    <source>
        <dbReference type="ARBA" id="ARBA00022842"/>
    </source>
</evidence>
<protein>
    <submittedName>
        <fullName evidence="6">ChbG/HpnK family deacetylase</fullName>
    </submittedName>
</protein>
<keyword evidence="7" id="KW-1185">Reference proteome</keyword>
<dbReference type="Proteomes" id="UP001059380">
    <property type="component" value="Chromosome"/>
</dbReference>
<evidence type="ECO:0000313" key="6">
    <source>
        <dbReference type="EMBL" id="UWZ82461.1"/>
    </source>
</evidence>
<dbReference type="PANTHER" id="PTHR31609:SF1">
    <property type="entry name" value="CARBOHYDRATE DEACETYLASE"/>
    <property type="match status" value="1"/>
</dbReference>
<evidence type="ECO:0000256" key="2">
    <source>
        <dbReference type="ARBA" id="ARBA00022723"/>
    </source>
</evidence>
<dbReference type="GO" id="GO:0005975">
    <property type="term" value="P:carbohydrate metabolic process"/>
    <property type="evidence" value="ECO:0007669"/>
    <property type="project" value="InterPro"/>
</dbReference>
<dbReference type="Pfam" id="PF04794">
    <property type="entry name" value="YdjC"/>
    <property type="match status" value="1"/>
</dbReference>